<dbReference type="AlphaFoldDB" id="A0A4Z2E4L6"/>
<protein>
    <submittedName>
        <fullName evidence="2">Uncharacterized protein</fullName>
    </submittedName>
</protein>
<evidence type="ECO:0000313" key="2">
    <source>
        <dbReference type="EMBL" id="TNN23687.1"/>
    </source>
</evidence>
<evidence type="ECO:0000256" key="1">
    <source>
        <dbReference type="SAM" id="MobiDB-lite"/>
    </source>
</evidence>
<feature type="compositionally biased region" description="Polar residues" evidence="1">
    <location>
        <begin position="92"/>
        <end position="115"/>
    </location>
</feature>
<name>A0A4Z2E4L6_9TELE</name>
<evidence type="ECO:0000313" key="3">
    <source>
        <dbReference type="Proteomes" id="UP000314294"/>
    </source>
</evidence>
<feature type="compositionally biased region" description="Low complexity" evidence="1">
    <location>
        <begin position="1"/>
        <end position="18"/>
    </location>
</feature>
<organism evidence="2 3">
    <name type="scientific">Liparis tanakae</name>
    <name type="common">Tanaka's snailfish</name>
    <dbReference type="NCBI Taxonomy" id="230148"/>
    <lineage>
        <taxon>Eukaryota</taxon>
        <taxon>Metazoa</taxon>
        <taxon>Chordata</taxon>
        <taxon>Craniata</taxon>
        <taxon>Vertebrata</taxon>
        <taxon>Euteleostomi</taxon>
        <taxon>Actinopterygii</taxon>
        <taxon>Neopterygii</taxon>
        <taxon>Teleostei</taxon>
        <taxon>Neoteleostei</taxon>
        <taxon>Acanthomorphata</taxon>
        <taxon>Eupercaria</taxon>
        <taxon>Perciformes</taxon>
        <taxon>Cottioidei</taxon>
        <taxon>Cottales</taxon>
        <taxon>Liparidae</taxon>
        <taxon>Liparis</taxon>
    </lineage>
</organism>
<accession>A0A4Z2E4L6</accession>
<sequence length="142" mass="14868">MCVRSSSQGRGSSERSSGPTTGLRSGSRAARRPLASSLVDAKKRRRRHLPQQPAAVGFQRSLPGGRTDAGGHLEVQSPQRLHVCGGHPAQGEPSSARGTPRGQTHTPQVSRSSAVCSGAPAGRVHSLQHIRARCSLSAVQIV</sequence>
<feature type="region of interest" description="Disordered" evidence="1">
    <location>
        <begin position="1"/>
        <end position="115"/>
    </location>
</feature>
<dbReference type="EMBL" id="SRLO01017667">
    <property type="protein sequence ID" value="TNN23687.1"/>
    <property type="molecule type" value="Genomic_DNA"/>
</dbReference>
<keyword evidence="3" id="KW-1185">Reference proteome</keyword>
<comment type="caution">
    <text evidence="2">The sequence shown here is derived from an EMBL/GenBank/DDBJ whole genome shotgun (WGS) entry which is preliminary data.</text>
</comment>
<dbReference type="Proteomes" id="UP000314294">
    <property type="component" value="Unassembled WGS sequence"/>
</dbReference>
<reference evidence="2 3" key="1">
    <citation type="submission" date="2019-03" db="EMBL/GenBank/DDBJ databases">
        <title>First draft genome of Liparis tanakae, snailfish: a comprehensive survey of snailfish specific genes.</title>
        <authorList>
            <person name="Kim W."/>
            <person name="Song I."/>
            <person name="Jeong J.-H."/>
            <person name="Kim D."/>
            <person name="Kim S."/>
            <person name="Ryu S."/>
            <person name="Song J.Y."/>
            <person name="Lee S.K."/>
        </authorList>
    </citation>
    <scope>NUCLEOTIDE SEQUENCE [LARGE SCALE GENOMIC DNA]</scope>
    <source>
        <tissue evidence="2">Muscle</tissue>
    </source>
</reference>
<proteinExistence type="predicted"/>
<gene>
    <name evidence="2" type="ORF">EYF80_066191</name>
</gene>